<dbReference type="Proteomes" id="UP001519332">
    <property type="component" value="Unassembled WGS sequence"/>
</dbReference>
<accession>A0ABS4TI48</accession>
<organism evidence="1 2">
    <name type="scientific">Kibdelosporangium banguiense</name>
    <dbReference type="NCBI Taxonomy" id="1365924"/>
    <lineage>
        <taxon>Bacteria</taxon>
        <taxon>Bacillati</taxon>
        <taxon>Actinomycetota</taxon>
        <taxon>Actinomycetes</taxon>
        <taxon>Pseudonocardiales</taxon>
        <taxon>Pseudonocardiaceae</taxon>
        <taxon>Kibdelosporangium</taxon>
    </lineage>
</organism>
<evidence type="ECO:0000313" key="2">
    <source>
        <dbReference type="Proteomes" id="UP001519332"/>
    </source>
</evidence>
<comment type="caution">
    <text evidence="1">The sequence shown here is derived from an EMBL/GenBank/DDBJ whole genome shotgun (WGS) entry which is preliminary data.</text>
</comment>
<dbReference type="EMBL" id="JAGINW010000001">
    <property type="protein sequence ID" value="MBP2324106.1"/>
    <property type="molecule type" value="Genomic_DNA"/>
</dbReference>
<sequence>MVNRNSSLLGSGHRSDSSFAIFSDCSIGMPLGTFLGARVERAALAPLRCQLSVS</sequence>
<keyword evidence="2" id="KW-1185">Reference proteome</keyword>
<protein>
    <submittedName>
        <fullName evidence="1">Uncharacterized protein</fullName>
    </submittedName>
</protein>
<reference evidence="1 2" key="1">
    <citation type="submission" date="2021-03" db="EMBL/GenBank/DDBJ databases">
        <title>Sequencing the genomes of 1000 actinobacteria strains.</title>
        <authorList>
            <person name="Klenk H.-P."/>
        </authorList>
    </citation>
    <scope>NUCLEOTIDE SEQUENCE [LARGE SCALE GENOMIC DNA]</scope>
    <source>
        <strain evidence="1 2">DSM 46670</strain>
    </source>
</reference>
<name>A0ABS4TI48_9PSEU</name>
<proteinExistence type="predicted"/>
<evidence type="ECO:0000313" key="1">
    <source>
        <dbReference type="EMBL" id="MBP2324106.1"/>
    </source>
</evidence>
<gene>
    <name evidence="1" type="ORF">JOF56_004491</name>
</gene>